<keyword evidence="14" id="KW-0511">Multifunctional enzyme</keyword>
<feature type="domain" description="CMP/dCMP-type deaminase" evidence="21">
    <location>
        <begin position="1"/>
        <end position="107"/>
    </location>
</feature>
<dbReference type="Gene3D" id="3.40.430.10">
    <property type="entry name" value="Dihydrofolate Reductase, subunit A"/>
    <property type="match status" value="1"/>
</dbReference>
<evidence type="ECO:0000256" key="9">
    <source>
        <dbReference type="ARBA" id="ARBA00022723"/>
    </source>
</evidence>
<comment type="similarity">
    <text evidence="4 17">In the N-terminal section; belongs to the cytidine and deoxycytidylate deaminase family.</text>
</comment>
<dbReference type="FunFam" id="3.40.140.10:FF:000025">
    <property type="entry name" value="Riboflavin biosynthesis protein RibD"/>
    <property type="match status" value="1"/>
</dbReference>
<comment type="pathway">
    <text evidence="3 17">Cofactor biosynthesis; riboflavin biosynthesis; 5-amino-6-(D-ribitylamino)uracil from GTP: step 3/4.</text>
</comment>
<evidence type="ECO:0000256" key="20">
    <source>
        <dbReference type="PIRSR" id="PIRSR006769-3"/>
    </source>
</evidence>
<evidence type="ECO:0000256" key="2">
    <source>
        <dbReference type="ARBA" id="ARBA00004882"/>
    </source>
</evidence>
<accession>A0A662DD77</accession>
<feature type="binding site" evidence="20">
    <location>
        <position position="78"/>
    </location>
    <ligand>
        <name>Zn(2+)</name>
        <dbReference type="ChEBI" id="CHEBI:29105"/>
        <note>catalytic</note>
    </ligand>
</feature>
<feature type="binding site" evidence="20">
    <location>
        <position position="69"/>
    </location>
    <ligand>
        <name>Zn(2+)</name>
        <dbReference type="ChEBI" id="CHEBI:29105"/>
        <note>catalytic</note>
    </ligand>
</feature>
<evidence type="ECO:0000256" key="11">
    <source>
        <dbReference type="ARBA" id="ARBA00022833"/>
    </source>
</evidence>
<dbReference type="SUPFAM" id="SSF53927">
    <property type="entry name" value="Cytidine deaminase-like"/>
    <property type="match status" value="1"/>
</dbReference>
<evidence type="ECO:0000256" key="17">
    <source>
        <dbReference type="PIRNR" id="PIRNR006769"/>
    </source>
</evidence>
<dbReference type="GO" id="GO:0008835">
    <property type="term" value="F:diaminohydroxyphosphoribosylaminopyrimidine deaminase activity"/>
    <property type="evidence" value="ECO:0007669"/>
    <property type="project" value="UniProtKB-EC"/>
</dbReference>
<proteinExistence type="inferred from homology"/>
<comment type="cofactor">
    <cofactor evidence="17 20">
        <name>Zn(2+)</name>
        <dbReference type="ChEBI" id="CHEBI:29105"/>
    </cofactor>
    <text evidence="17 20">Binds 1 zinc ion.</text>
</comment>
<comment type="function">
    <text evidence="1 17">Converts 2,5-diamino-6-(ribosylamino)-4(3h)-pyrimidinone 5'-phosphate into 5-amino-6-(ribosylamino)-2,4(1h,3h)-pyrimidinedione 5'-phosphate.</text>
</comment>
<evidence type="ECO:0000256" key="7">
    <source>
        <dbReference type="ARBA" id="ARBA00011738"/>
    </source>
</evidence>
<sequence length="354" mass="39200">MRMAISLARKGEGKVSPNPMVGAVLIKDEQVVGKGYHRYFGGPHAEVEAIKNAGEKAKGGTLFVSLEPCCHFGKTPPCTEAIIKAGIKKVVMATLDPNPLNNGKGAEILKKAGVDVEVGICQKEAEKINEAFFKFIREKIPYVVIKAAASLDGKIATFRGESKWITGEKSRKLGKKLRDKMDAILVGINTVIQDDPELLPSKPKERFCRVILDTHLRVPVRAKILENQSRYPTFIFTSSQVDEGKIKTLKQKGVKVKVLENERERVNLKKVLQELGRQEIATLLVEGGGEIIASFIQENLVDKIFLFLSPRIIGGKDAPTWVEGKGFGYLNHTPKIKIEKIQRVGEDILVEGYF</sequence>
<evidence type="ECO:0000256" key="18">
    <source>
        <dbReference type="PIRSR" id="PIRSR006769-1"/>
    </source>
</evidence>
<dbReference type="Pfam" id="PF01872">
    <property type="entry name" value="RibD_C"/>
    <property type="match status" value="1"/>
</dbReference>
<dbReference type="EC" id="1.1.1.193" evidence="17"/>
<dbReference type="Gene3D" id="3.40.140.10">
    <property type="entry name" value="Cytidine Deaminase, domain 2"/>
    <property type="match status" value="1"/>
</dbReference>
<dbReference type="InterPro" id="IPR006401">
    <property type="entry name" value="Rib_reduct_arc"/>
</dbReference>
<dbReference type="InterPro" id="IPR002734">
    <property type="entry name" value="RibDG_C"/>
</dbReference>
<evidence type="ECO:0000256" key="10">
    <source>
        <dbReference type="ARBA" id="ARBA00022801"/>
    </source>
</evidence>
<dbReference type="UniPathway" id="UPA00275">
    <property type="reaction ID" value="UER00401"/>
</dbReference>
<dbReference type="CDD" id="cd01284">
    <property type="entry name" value="Riboflavin_deaminase-reductase"/>
    <property type="match status" value="1"/>
</dbReference>
<feature type="binding site" evidence="19">
    <location>
        <position position="214"/>
    </location>
    <ligand>
        <name>NADP(+)</name>
        <dbReference type="ChEBI" id="CHEBI:58349"/>
    </ligand>
</feature>
<feature type="binding site" evidence="19">
    <location>
        <position position="198"/>
    </location>
    <ligand>
        <name>substrate</name>
    </ligand>
</feature>
<dbReference type="PROSITE" id="PS00903">
    <property type="entry name" value="CYT_DCMP_DEAMINASES_1"/>
    <property type="match status" value="1"/>
</dbReference>
<evidence type="ECO:0000256" key="4">
    <source>
        <dbReference type="ARBA" id="ARBA00005259"/>
    </source>
</evidence>
<keyword evidence="8 17" id="KW-0686">Riboflavin biosynthesis</keyword>
<keyword evidence="12 17" id="KW-0521">NADP</keyword>
<dbReference type="NCBIfam" id="TIGR01508">
    <property type="entry name" value="rib_reduct_arch"/>
    <property type="match status" value="1"/>
</dbReference>
<protein>
    <recommendedName>
        <fullName evidence="17">Riboflavin biosynthesis protein RibD</fullName>
    </recommendedName>
    <domain>
        <recommendedName>
            <fullName evidence="17">Diaminohydroxyphosphoribosylaminopyrimidine deaminase</fullName>
            <shortName evidence="17">DRAP deaminase</shortName>
            <ecNumber evidence="17">3.5.4.26</ecNumber>
        </recommendedName>
        <alternativeName>
            <fullName evidence="17">Riboflavin-specific deaminase</fullName>
        </alternativeName>
    </domain>
    <domain>
        <recommendedName>
            <fullName evidence="17">5-amino-6-(5-phosphoribosylamino)uracil reductase</fullName>
            <ecNumber evidence="17">1.1.1.193</ecNumber>
        </recommendedName>
        <alternativeName>
            <fullName evidence="17">HTP reductase</fullName>
        </alternativeName>
    </domain>
</protein>
<evidence type="ECO:0000256" key="3">
    <source>
        <dbReference type="ARBA" id="ARBA00004910"/>
    </source>
</evidence>
<comment type="pathway">
    <text evidence="2 17">Cofactor biosynthesis; riboflavin biosynthesis; 5-amino-6-(D-ribitylamino)uracil from GTP: step 2/4.</text>
</comment>
<dbReference type="InterPro" id="IPR024072">
    <property type="entry name" value="DHFR-like_dom_sf"/>
</dbReference>
<dbReference type="PIRSF" id="PIRSF006769">
    <property type="entry name" value="RibD"/>
    <property type="match status" value="1"/>
</dbReference>
<comment type="subunit">
    <text evidence="7">Homodimer.</text>
</comment>
<keyword evidence="11 17" id="KW-0862">Zinc</keyword>
<reference evidence="22 23" key="1">
    <citation type="submission" date="2018-06" db="EMBL/GenBank/DDBJ databases">
        <title>Extensive metabolic versatility and redundancy in microbially diverse, dynamic hydrothermal sediments.</title>
        <authorList>
            <person name="Dombrowski N."/>
            <person name="Teske A."/>
            <person name="Baker B.J."/>
        </authorList>
    </citation>
    <scope>NUCLEOTIDE SEQUENCE [LARGE SCALE GENOMIC DNA]</scope>
    <source>
        <strain evidence="22">B3_G15</strain>
    </source>
</reference>
<feature type="binding site" evidence="19">
    <location>
        <position position="194"/>
    </location>
    <ligand>
        <name>NADP(+)</name>
        <dbReference type="ChEBI" id="CHEBI:58349"/>
    </ligand>
</feature>
<evidence type="ECO:0000256" key="6">
    <source>
        <dbReference type="ARBA" id="ARBA00009723"/>
    </source>
</evidence>
<dbReference type="InterPro" id="IPR050765">
    <property type="entry name" value="Riboflavin_Biosynth_HTPR"/>
</dbReference>
<feature type="binding site" evidence="19">
    <location>
        <position position="162"/>
    </location>
    <ligand>
        <name>substrate</name>
    </ligand>
</feature>
<dbReference type="PANTHER" id="PTHR38011">
    <property type="entry name" value="DIHYDROFOLATE REDUCTASE FAMILY PROTEIN (AFU_ORTHOLOGUE AFUA_8G06820)"/>
    <property type="match status" value="1"/>
</dbReference>
<feature type="binding site" evidence="19">
    <location>
        <position position="286"/>
    </location>
    <ligand>
        <name>substrate</name>
    </ligand>
</feature>
<feature type="binding site" evidence="19">
    <location>
        <position position="164"/>
    </location>
    <ligand>
        <name>NADP(+)</name>
        <dbReference type="ChEBI" id="CHEBI:58349"/>
    </ligand>
</feature>
<feature type="binding site" evidence="20">
    <location>
        <position position="44"/>
    </location>
    <ligand>
        <name>Zn(2+)</name>
        <dbReference type="ChEBI" id="CHEBI:29105"/>
        <note>catalytic</note>
    </ligand>
</feature>
<evidence type="ECO:0000256" key="5">
    <source>
        <dbReference type="ARBA" id="ARBA00007417"/>
    </source>
</evidence>
<evidence type="ECO:0000313" key="23">
    <source>
        <dbReference type="Proteomes" id="UP000280417"/>
    </source>
</evidence>
<dbReference type="InterPro" id="IPR016192">
    <property type="entry name" value="APOBEC/CMP_deaminase_Zn-bd"/>
</dbReference>
<name>A0A662DD77_UNCAE</name>
<evidence type="ECO:0000259" key="21">
    <source>
        <dbReference type="PROSITE" id="PS51747"/>
    </source>
</evidence>
<comment type="catalytic activity">
    <reaction evidence="17">
        <text>2,5-diamino-6-hydroxy-4-(5-phosphoribosylamino)-pyrimidine + H2O + H(+) = 5-amino-6-(5-phospho-D-ribosylamino)uracil + NH4(+)</text>
        <dbReference type="Rhea" id="RHEA:21868"/>
        <dbReference type="ChEBI" id="CHEBI:15377"/>
        <dbReference type="ChEBI" id="CHEBI:15378"/>
        <dbReference type="ChEBI" id="CHEBI:28938"/>
        <dbReference type="ChEBI" id="CHEBI:58453"/>
        <dbReference type="ChEBI" id="CHEBI:58614"/>
        <dbReference type="EC" id="3.5.4.26"/>
    </reaction>
</comment>
<organism evidence="22 23">
    <name type="scientific">Aerophobetes bacterium</name>
    <dbReference type="NCBI Taxonomy" id="2030807"/>
    <lineage>
        <taxon>Bacteria</taxon>
        <taxon>Candidatus Aerophobota</taxon>
    </lineage>
</organism>
<feature type="binding site" evidence="19">
    <location>
        <position position="178"/>
    </location>
    <ligand>
        <name>substrate</name>
    </ligand>
</feature>
<comment type="similarity">
    <text evidence="6">Belongs to the HTP reductase family.</text>
</comment>
<gene>
    <name evidence="22" type="ORF">DRJ04_04405</name>
</gene>
<dbReference type="Proteomes" id="UP000280417">
    <property type="component" value="Unassembled WGS sequence"/>
</dbReference>
<comment type="catalytic activity">
    <reaction evidence="16">
        <text>2,5-diamino-6-(1-D-ribitylamino)pyrimidin-4(3H)-one 5'-phosphate + NADP(+) = 2,5-diamino-6-(1-D-ribosylamino)pyrimidin-4(3H)-one 5'-phosphate + NADPH + H(+)</text>
        <dbReference type="Rhea" id="RHEA:27278"/>
        <dbReference type="ChEBI" id="CHEBI:15378"/>
        <dbReference type="ChEBI" id="CHEBI:57783"/>
        <dbReference type="ChEBI" id="CHEBI:58349"/>
        <dbReference type="ChEBI" id="CHEBI:58890"/>
        <dbReference type="ChEBI" id="CHEBI:59545"/>
        <dbReference type="EC" id="1.1.1.302"/>
    </reaction>
</comment>
<comment type="catalytic activity">
    <reaction evidence="15">
        <text>2,5-diamino-6-(1-D-ribitylamino)pyrimidin-4(3H)-one 5'-phosphate + NAD(+) = 2,5-diamino-6-(1-D-ribosylamino)pyrimidin-4(3H)-one 5'-phosphate + NADH + H(+)</text>
        <dbReference type="Rhea" id="RHEA:27274"/>
        <dbReference type="ChEBI" id="CHEBI:15378"/>
        <dbReference type="ChEBI" id="CHEBI:57540"/>
        <dbReference type="ChEBI" id="CHEBI:57945"/>
        <dbReference type="ChEBI" id="CHEBI:58890"/>
        <dbReference type="ChEBI" id="CHEBI:59545"/>
        <dbReference type="EC" id="1.1.1.302"/>
    </reaction>
</comment>
<evidence type="ECO:0000256" key="16">
    <source>
        <dbReference type="ARBA" id="ARBA00049020"/>
    </source>
</evidence>
<evidence type="ECO:0000256" key="14">
    <source>
        <dbReference type="ARBA" id="ARBA00023268"/>
    </source>
</evidence>
<evidence type="ECO:0000256" key="15">
    <source>
        <dbReference type="ARBA" id="ARBA00047550"/>
    </source>
</evidence>
<dbReference type="NCBIfam" id="TIGR00326">
    <property type="entry name" value="eubact_ribD"/>
    <property type="match status" value="1"/>
</dbReference>
<feature type="binding site" evidence="19">
    <location>
        <position position="190"/>
    </location>
    <ligand>
        <name>NADP(+)</name>
        <dbReference type="ChEBI" id="CHEBI:58349"/>
    </ligand>
</feature>
<comment type="similarity">
    <text evidence="5 17">In the C-terminal section; belongs to the HTP reductase family.</text>
</comment>
<dbReference type="GO" id="GO:0008703">
    <property type="term" value="F:5-amino-6-(5-phosphoribosylamino)uracil reductase activity"/>
    <property type="evidence" value="ECO:0007669"/>
    <property type="project" value="UniProtKB-EC"/>
</dbReference>
<comment type="caution">
    <text evidence="22">The sequence shown here is derived from an EMBL/GenBank/DDBJ whole genome shotgun (WGS) entry which is preliminary data.</text>
</comment>
<dbReference type="Pfam" id="PF00383">
    <property type="entry name" value="dCMP_cyt_deam_1"/>
    <property type="match status" value="1"/>
</dbReference>
<dbReference type="EMBL" id="QMQA01000098">
    <property type="protein sequence ID" value="RLE13405.1"/>
    <property type="molecule type" value="Genomic_DNA"/>
</dbReference>
<dbReference type="NCBIfam" id="TIGR00227">
    <property type="entry name" value="ribD_Cterm"/>
    <property type="match status" value="1"/>
</dbReference>
<dbReference type="GO" id="GO:0050661">
    <property type="term" value="F:NADP binding"/>
    <property type="evidence" value="ECO:0007669"/>
    <property type="project" value="InterPro"/>
</dbReference>
<evidence type="ECO:0000256" key="8">
    <source>
        <dbReference type="ARBA" id="ARBA00022619"/>
    </source>
</evidence>
<dbReference type="PANTHER" id="PTHR38011:SF7">
    <property type="entry name" value="2,5-DIAMINO-6-RIBOSYLAMINO-4(3H)-PYRIMIDINONE 5'-PHOSPHATE REDUCTASE"/>
    <property type="match status" value="1"/>
</dbReference>
<feature type="active site" description="Proton donor" evidence="18">
    <location>
        <position position="46"/>
    </location>
</feature>
<evidence type="ECO:0000256" key="13">
    <source>
        <dbReference type="ARBA" id="ARBA00023002"/>
    </source>
</evidence>
<dbReference type="EC" id="3.5.4.26" evidence="17"/>
<feature type="binding site" evidence="19">
    <location>
        <position position="148"/>
    </location>
    <ligand>
        <name>NADP(+)</name>
        <dbReference type="ChEBI" id="CHEBI:58349"/>
    </ligand>
</feature>
<evidence type="ECO:0000313" key="22">
    <source>
        <dbReference type="EMBL" id="RLE13405.1"/>
    </source>
</evidence>
<dbReference type="InterPro" id="IPR002125">
    <property type="entry name" value="CMP_dCMP_dom"/>
</dbReference>
<dbReference type="GO" id="GO:0009231">
    <property type="term" value="P:riboflavin biosynthetic process"/>
    <property type="evidence" value="ECO:0007669"/>
    <property type="project" value="UniProtKB-UniPathway"/>
</dbReference>
<keyword evidence="13 17" id="KW-0560">Oxidoreductase</keyword>
<evidence type="ECO:0000256" key="1">
    <source>
        <dbReference type="ARBA" id="ARBA00002151"/>
    </source>
</evidence>
<dbReference type="GO" id="GO:0008270">
    <property type="term" value="F:zinc ion binding"/>
    <property type="evidence" value="ECO:0007669"/>
    <property type="project" value="InterPro"/>
</dbReference>
<evidence type="ECO:0000256" key="12">
    <source>
        <dbReference type="ARBA" id="ARBA00022857"/>
    </source>
</evidence>
<keyword evidence="9 17" id="KW-0479">Metal-binding</keyword>
<dbReference type="SUPFAM" id="SSF53597">
    <property type="entry name" value="Dihydrofolate reductase-like"/>
    <property type="match status" value="1"/>
</dbReference>
<dbReference type="PROSITE" id="PS51747">
    <property type="entry name" value="CYT_DCMP_DEAMINASES_2"/>
    <property type="match status" value="1"/>
</dbReference>
<keyword evidence="10 17" id="KW-0378">Hydrolase</keyword>
<comment type="catalytic activity">
    <reaction evidence="17">
        <text>5-amino-6-(5-phospho-D-ribitylamino)uracil + NADP(+) = 5-amino-6-(5-phospho-D-ribosylamino)uracil + NADPH + H(+)</text>
        <dbReference type="Rhea" id="RHEA:17845"/>
        <dbReference type="ChEBI" id="CHEBI:15378"/>
        <dbReference type="ChEBI" id="CHEBI:57783"/>
        <dbReference type="ChEBI" id="CHEBI:58349"/>
        <dbReference type="ChEBI" id="CHEBI:58421"/>
        <dbReference type="ChEBI" id="CHEBI:58453"/>
        <dbReference type="EC" id="1.1.1.193"/>
    </reaction>
</comment>
<dbReference type="InterPro" id="IPR004794">
    <property type="entry name" value="Eubact_RibD"/>
</dbReference>
<dbReference type="InterPro" id="IPR016193">
    <property type="entry name" value="Cytidine_deaminase-like"/>
</dbReference>
<feature type="binding site" evidence="19">
    <location>
        <begin position="288"/>
        <end position="294"/>
    </location>
    <ligand>
        <name>NADP(+)</name>
        <dbReference type="ChEBI" id="CHEBI:58349"/>
    </ligand>
</feature>
<evidence type="ECO:0000256" key="19">
    <source>
        <dbReference type="PIRSR" id="PIRSR006769-2"/>
    </source>
</evidence>
<dbReference type="AlphaFoldDB" id="A0A662DD77"/>
<dbReference type="InterPro" id="IPR011549">
    <property type="entry name" value="RibD_C"/>
</dbReference>